<keyword evidence="2" id="KW-1185">Reference proteome</keyword>
<dbReference type="Proteomes" id="UP001151760">
    <property type="component" value="Unassembled WGS sequence"/>
</dbReference>
<evidence type="ECO:0000313" key="1">
    <source>
        <dbReference type="EMBL" id="GJT50434.1"/>
    </source>
</evidence>
<name>A0ABQ5EHM4_9ASTR</name>
<evidence type="ECO:0000313" key="2">
    <source>
        <dbReference type="Proteomes" id="UP001151760"/>
    </source>
</evidence>
<protein>
    <submittedName>
        <fullName evidence="1">Uncharacterized protein</fullName>
    </submittedName>
</protein>
<comment type="caution">
    <text evidence="1">The sequence shown here is derived from an EMBL/GenBank/DDBJ whole genome shotgun (WGS) entry which is preliminary data.</text>
</comment>
<dbReference type="EMBL" id="BQNB010016320">
    <property type="protein sequence ID" value="GJT50434.1"/>
    <property type="molecule type" value="Genomic_DNA"/>
</dbReference>
<organism evidence="1 2">
    <name type="scientific">Tanacetum coccineum</name>
    <dbReference type="NCBI Taxonomy" id="301880"/>
    <lineage>
        <taxon>Eukaryota</taxon>
        <taxon>Viridiplantae</taxon>
        <taxon>Streptophyta</taxon>
        <taxon>Embryophyta</taxon>
        <taxon>Tracheophyta</taxon>
        <taxon>Spermatophyta</taxon>
        <taxon>Magnoliopsida</taxon>
        <taxon>eudicotyledons</taxon>
        <taxon>Gunneridae</taxon>
        <taxon>Pentapetalae</taxon>
        <taxon>asterids</taxon>
        <taxon>campanulids</taxon>
        <taxon>Asterales</taxon>
        <taxon>Asteraceae</taxon>
        <taxon>Asteroideae</taxon>
        <taxon>Anthemideae</taxon>
        <taxon>Anthemidinae</taxon>
        <taxon>Tanacetum</taxon>
    </lineage>
</organism>
<reference evidence="1" key="2">
    <citation type="submission" date="2022-01" db="EMBL/GenBank/DDBJ databases">
        <authorList>
            <person name="Yamashiro T."/>
            <person name="Shiraishi A."/>
            <person name="Satake H."/>
            <person name="Nakayama K."/>
        </authorList>
    </citation>
    <scope>NUCLEOTIDE SEQUENCE</scope>
</reference>
<reference evidence="1" key="1">
    <citation type="journal article" date="2022" name="Int. J. Mol. Sci.">
        <title>Draft Genome of Tanacetum Coccineum: Genomic Comparison of Closely Related Tanacetum-Family Plants.</title>
        <authorList>
            <person name="Yamashiro T."/>
            <person name="Shiraishi A."/>
            <person name="Nakayama K."/>
            <person name="Satake H."/>
        </authorList>
    </citation>
    <scope>NUCLEOTIDE SEQUENCE</scope>
</reference>
<sequence>MHPIVAGDGGMGGYGGEVIVVVRGVGDGDDGAAVVLIGVWIRSGVVMEMVYGVVVVSDEGGWPKASPKMGDGAGK</sequence>
<gene>
    <name evidence="1" type="ORF">Tco_0976591</name>
</gene>
<accession>A0ABQ5EHM4</accession>
<proteinExistence type="predicted"/>